<evidence type="ECO:0000313" key="4">
    <source>
        <dbReference type="EMBL" id="VYS88756.1"/>
    </source>
</evidence>
<keyword evidence="3" id="KW-0406">Ion transport</keyword>
<proteinExistence type="inferred from homology"/>
<accession>A0A6N2S6E8</accession>
<sequence length="325" mass="36286">MFDTKYTYAVARIRALETSLFTSQIIDQLLACETEEQCIQILQEKGWGDNDTAGSAEAILERETEKIWETMKDLGVDMSVFDVLSYPNLFHNLKAAIKDACSGKDNQNLNIYYEDTQISPKEMLEIIKNKEFSRFPENMSGAAREAYETLLHTGDGQLCDVIIDRAALDAIYAAGEAAKDSIIKEYAESVVAIADIKIAVRSQKTAKTIEFMKRAMAPCKSINVEQLSKAAAAGMEAVTEYLSGTAYAEGGQAIAESSSAFERWCDNRMMQAMQPQKYESFSVGPLVAYVLARENEIKTVRIILSGKQNGFSEESIRERVREMYV</sequence>
<dbReference type="PANTHER" id="PTHR38682:SF1">
    <property type="entry name" value="V-TYPE ATP SYNTHASE SUBUNIT C"/>
    <property type="match status" value="1"/>
</dbReference>
<dbReference type="SUPFAM" id="SSF103486">
    <property type="entry name" value="V-type ATP synthase subunit C"/>
    <property type="match status" value="1"/>
</dbReference>
<dbReference type="Pfam" id="PF01992">
    <property type="entry name" value="vATP-synt_AC39"/>
    <property type="match status" value="1"/>
</dbReference>
<gene>
    <name evidence="4" type="primary">ntpC</name>
    <name evidence="4" type="ORF">BHLFYP23_01954</name>
</gene>
<comment type="similarity">
    <text evidence="1">Belongs to the V-ATPase V0D/AC39 subunit family.</text>
</comment>
<dbReference type="InterPro" id="IPR036079">
    <property type="entry name" value="ATPase_csu/dsu_sf"/>
</dbReference>
<organism evidence="4">
    <name type="scientific">Blautia hansenii</name>
    <name type="common">Ruminococcus hansenii</name>
    <dbReference type="NCBI Taxonomy" id="1322"/>
    <lineage>
        <taxon>Bacteria</taxon>
        <taxon>Bacillati</taxon>
        <taxon>Bacillota</taxon>
        <taxon>Clostridia</taxon>
        <taxon>Lachnospirales</taxon>
        <taxon>Lachnospiraceae</taxon>
        <taxon>Blautia</taxon>
    </lineage>
</organism>
<dbReference type="AlphaFoldDB" id="A0A6N2S6E8"/>
<dbReference type="GO" id="GO:0046961">
    <property type="term" value="F:proton-transporting ATPase activity, rotational mechanism"/>
    <property type="evidence" value="ECO:0007669"/>
    <property type="project" value="InterPro"/>
</dbReference>
<evidence type="ECO:0000256" key="2">
    <source>
        <dbReference type="ARBA" id="ARBA00022448"/>
    </source>
</evidence>
<dbReference type="PANTHER" id="PTHR38682">
    <property type="entry name" value="V-TYPE ATP SYNTHASE SUBUNIT C"/>
    <property type="match status" value="1"/>
</dbReference>
<evidence type="ECO:0000256" key="1">
    <source>
        <dbReference type="ARBA" id="ARBA00006709"/>
    </source>
</evidence>
<dbReference type="InterPro" id="IPR044911">
    <property type="entry name" value="V-type_ATPase_csu/dsu_dom_3"/>
</dbReference>
<keyword evidence="2" id="KW-0813">Transport</keyword>
<reference evidence="4" key="1">
    <citation type="submission" date="2019-11" db="EMBL/GenBank/DDBJ databases">
        <authorList>
            <person name="Feng L."/>
        </authorList>
    </citation>
    <scope>NUCLEOTIDE SEQUENCE</scope>
    <source>
        <strain evidence="4">BhanseniiLFYP23</strain>
    </source>
</reference>
<dbReference type="InterPro" id="IPR035067">
    <property type="entry name" value="V-type_ATPase_csu/dsu"/>
</dbReference>
<dbReference type="Gene3D" id="1.20.1690.10">
    <property type="entry name" value="V-type ATP synthase subunit C domain"/>
    <property type="match status" value="2"/>
</dbReference>
<dbReference type="InterPro" id="IPR050873">
    <property type="entry name" value="V-ATPase_V0D/AC39_subunit"/>
</dbReference>
<name>A0A6N2S6E8_BLAHA</name>
<evidence type="ECO:0000256" key="3">
    <source>
        <dbReference type="ARBA" id="ARBA00023065"/>
    </source>
</evidence>
<dbReference type="RefSeq" id="WP_004221423.1">
    <property type="nucleotide sequence ID" value="NZ_CACRSY010000007.1"/>
</dbReference>
<protein>
    <submittedName>
        <fullName evidence="4">V-type sodium ATPase subunit C</fullName>
    </submittedName>
</protein>
<dbReference type="EMBL" id="CACRSY010000007">
    <property type="protein sequence ID" value="VYS88756.1"/>
    <property type="molecule type" value="Genomic_DNA"/>
</dbReference>
<dbReference type="Gene3D" id="1.10.132.50">
    <property type="entry name" value="ATP synthase (C/AC39) subunit, domain 3"/>
    <property type="match status" value="1"/>
</dbReference>
<dbReference type="InterPro" id="IPR002843">
    <property type="entry name" value="ATPase_V0-cplx_csu/dsu"/>
</dbReference>